<sequence length="269" mass="28267">MHTWWGGSMALVLSLSACAGASSGAKEQEPAATEASSNPQALFLDFEELTAEYDSVVPSVQNLGSASVRTAITTFSGGRVRLTPSPGGVGVRFPAWGDGSSAAAALVVWDQQDALSPGEKEFRFGAQVMLDPESEGSSSDNGDNLMQRGLFTDETQVKIQLDHGVPSCRVAGDGGELLAKAETAVERGRWYSVDCERNVKGLRLRVKPVEKDGGEDQVVSVRGKTGQVQFPASVPLSVGAKVGPDGALMPSTTDQFNGAVDDVFFDVVQ</sequence>
<protein>
    <recommendedName>
        <fullName evidence="2">Laminin G domain-containing protein</fullName>
    </recommendedName>
</protein>
<dbReference type="Proteomes" id="UP001501581">
    <property type="component" value="Unassembled WGS sequence"/>
</dbReference>
<evidence type="ECO:0000259" key="2">
    <source>
        <dbReference type="Pfam" id="PF02210"/>
    </source>
</evidence>
<keyword evidence="4" id="KW-1185">Reference proteome</keyword>
<proteinExistence type="predicted"/>
<feature type="chain" id="PRO_5046804549" description="Laminin G domain-containing protein" evidence="1">
    <location>
        <begin position="20"/>
        <end position="269"/>
    </location>
</feature>
<accession>A0ABN1TLC8</accession>
<dbReference type="InterPro" id="IPR001791">
    <property type="entry name" value="Laminin_G"/>
</dbReference>
<dbReference type="Gene3D" id="2.60.120.200">
    <property type="match status" value="1"/>
</dbReference>
<feature type="domain" description="Laminin G" evidence="2">
    <location>
        <begin position="154"/>
        <end position="266"/>
    </location>
</feature>
<gene>
    <name evidence="3" type="ORF">GCM10009668_01990</name>
</gene>
<dbReference type="Pfam" id="PF02210">
    <property type="entry name" value="Laminin_G_2"/>
    <property type="match status" value="1"/>
</dbReference>
<reference evidence="3 4" key="1">
    <citation type="journal article" date="2019" name="Int. J. Syst. Evol. Microbiol.">
        <title>The Global Catalogue of Microorganisms (GCM) 10K type strain sequencing project: providing services to taxonomists for standard genome sequencing and annotation.</title>
        <authorList>
            <consortium name="The Broad Institute Genomics Platform"/>
            <consortium name="The Broad Institute Genome Sequencing Center for Infectious Disease"/>
            <person name="Wu L."/>
            <person name="Ma J."/>
        </authorList>
    </citation>
    <scope>NUCLEOTIDE SEQUENCE [LARGE SCALE GENOMIC DNA]</scope>
    <source>
        <strain evidence="3 4">JCM 13008</strain>
    </source>
</reference>
<feature type="signal peptide" evidence="1">
    <location>
        <begin position="1"/>
        <end position="19"/>
    </location>
</feature>
<evidence type="ECO:0000256" key="1">
    <source>
        <dbReference type="SAM" id="SignalP"/>
    </source>
</evidence>
<organism evidence="3 4">
    <name type="scientific">Nocardioides dubius</name>
    <dbReference type="NCBI Taxonomy" id="317019"/>
    <lineage>
        <taxon>Bacteria</taxon>
        <taxon>Bacillati</taxon>
        <taxon>Actinomycetota</taxon>
        <taxon>Actinomycetes</taxon>
        <taxon>Propionibacteriales</taxon>
        <taxon>Nocardioidaceae</taxon>
        <taxon>Nocardioides</taxon>
    </lineage>
</organism>
<dbReference type="RefSeq" id="WP_343990387.1">
    <property type="nucleotide sequence ID" value="NZ_BAAALG010000001.1"/>
</dbReference>
<keyword evidence="1" id="KW-0732">Signal</keyword>
<evidence type="ECO:0000313" key="3">
    <source>
        <dbReference type="EMBL" id="GAA1090902.1"/>
    </source>
</evidence>
<evidence type="ECO:0000313" key="4">
    <source>
        <dbReference type="Proteomes" id="UP001501581"/>
    </source>
</evidence>
<name>A0ABN1TLC8_9ACTN</name>
<comment type="caution">
    <text evidence="3">The sequence shown here is derived from an EMBL/GenBank/DDBJ whole genome shotgun (WGS) entry which is preliminary data.</text>
</comment>
<dbReference type="EMBL" id="BAAALG010000001">
    <property type="protein sequence ID" value="GAA1090902.1"/>
    <property type="molecule type" value="Genomic_DNA"/>
</dbReference>